<dbReference type="KEGG" id="vg:28800567"/>
<keyword evidence="2" id="KW-0547">Nucleotide-binding</keyword>
<dbReference type="RefSeq" id="YP_009274524.1">
    <property type="nucleotide sequence ID" value="NC_030917.1"/>
</dbReference>
<evidence type="ECO:0000313" key="3">
    <source>
        <dbReference type="Proteomes" id="UP000204609"/>
    </source>
</evidence>
<dbReference type="PANTHER" id="PTHR30153">
    <property type="entry name" value="REPLICATIVE DNA HELICASE DNAB"/>
    <property type="match status" value="1"/>
</dbReference>
<accession>A0A160DF02</accession>
<dbReference type="InterPro" id="IPR034154">
    <property type="entry name" value="TOPRIM_DnaG/twinkle"/>
</dbReference>
<dbReference type="GO" id="GO:0005524">
    <property type="term" value="F:ATP binding"/>
    <property type="evidence" value="ECO:0007669"/>
    <property type="project" value="InterPro"/>
</dbReference>
<dbReference type="Gene3D" id="3.40.1360.10">
    <property type="match status" value="1"/>
</dbReference>
<keyword evidence="2" id="KW-0378">Hydrolase</keyword>
<dbReference type="Pfam" id="PF03796">
    <property type="entry name" value="DnaB_C"/>
    <property type="match status" value="1"/>
</dbReference>
<sequence>MNQTAYDRVIDAFRQYGCIVEEKSHGVASVQAPGHSGADRSVSVTQIEGQALVHCFSDDTNDVLDQVGLTVADLFDEPKKGVDYKYEDGRVVHRSPDKKFHQQGNTKGSKLYRASKLVKADEIWFCEGEKDVHALERLGLTATTNAGGAGNIKNFDLTPLAGKKLVIIRDDDEAGMKHANALWTALSQDVKSIRVVTAAEGKDAADHVAAQRGVDDFVVDESFATRVIQRELWNTWKENKDADADQFLQVLEKEIRRLRPAEDTTQLYSWDEALQKWFEWYEAPESERRVIPTPWPKLNQVLAGGFHAGRSYLIVARPGVGKSLVLGNGALFAALEAWQQTALFSLEMGHVEIVSRALAAGADANYGQITKREIDEYNFGLISQFFNKSAGMPLTIGDTPNLSIDKAFNYVDHLANREEGLDIAFFDYAQLIKGKSGQKSTEANEEVSRGLKVMSRMYNIPVVSAAQANREGVKDGGAPTMENIRGAGAYEQDADVIIILDLETEEQPPHMPTGMIDFIVTKNRTGAQQTISMQWRPNRARIDE</sequence>
<protein>
    <submittedName>
        <fullName evidence="2">DnaB-like helicase</fullName>
    </submittedName>
</protein>
<keyword evidence="2" id="KW-0347">Helicase</keyword>
<proteinExistence type="predicted"/>
<dbReference type="GO" id="GO:0006260">
    <property type="term" value="P:DNA replication"/>
    <property type="evidence" value="ECO:0007669"/>
    <property type="project" value="InterPro"/>
</dbReference>
<dbReference type="OrthoDB" id="5279at10239"/>
<dbReference type="SUPFAM" id="SSF52540">
    <property type="entry name" value="P-loop containing nucleoside triphosphate hydrolases"/>
    <property type="match status" value="1"/>
</dbReference>
<evidence type="ECO:0000259" key="1">
    <source>
        <dbReference type="PROSITE" id="PS51199"/>
    </source>
</evidence>
<keyword evidence="2" id="KW-0067">ATP-binding</keyword>
<dbReference type="GO" id="GO:0003678">
    <property type="term" value="F:DNA helicase activity"/>
    <property type="evidence" value="ECO:0007669"/>
    <property type="project" value="InterPro"/>
</dbReference>
<feature type="domain" description="SF4 helicase" evidence="1">
    <location>
        <begin position="284"/>
        <end position="544"/>
    </location>
</feature>
<dbReference type="GeneID" id="28800567"/>
<reference evidence="3" key="1">
    <citation type="submission" date="2016-03" db="EMBL/GenBank/DDBJ databases">
        <authorList>
            <person name="Ploux O."/>
        </authorList>
    </citation>
    <scope>NUCLEOTIDE SEQUENCE [LARGE SCALE GENOMIC DNA]</scope>
</reference>
<evidence type="ECO:0000313" key="2">
    <source>
        <dbReference type="EMBL" id="ANA86442.1"/>
    </source>
</evidence>
<dbReference type="PANTHER" id="PTHR30153:SF2">
    <property type="entry name" value="REPLICATIVE DNA HELICASE"/>
    <property type="match status" value="1"/>
</dbReference>
<gene>
    <name evidence="2" type="primary">108</name>
    <name evidence="2" type="ORF">PBI_ONEUP_108</name>
</gene>
<dbReference type="InterPro" id="IPR027417">
    <property type="entry name" value="P-loop_NTPase"/>
</dbReference>
<dbReference type="EMBL" id="KU998245">
    <property type="protein sequence ID" value="ANA86442.1"/>
    <property type="molecule type" value="Genomic_DNA"/>
</dbReference>
<keyword evidence="3" id="KW-1185">Reference proteome</keyword>
<dbReference type="Pfam" id="PF13362">
    <property type="entry name" value="Toprim_3"/>
    <property type="match status" value="1"/>
</dbReference>
<dbReference type="CDD" id="cd01029">
    <property type="entry name" value="TOPRIM_primases"/>
    <property type="match status" value="1"/>
</dbReference>
<name>A0A160DF02_9CAUD</name>
<dbReference type="SUPFAM" id="SSF56731">
    <property type="entry name" value="DNA primase core"/>
    <property type="match status" value="1"/>
</dbReference>
<dbReference type="PROSITE" id="PS51199">
    <property type="entry name" value="SF4_HELICASE"/>
    <property type="match status" value="1"/>
</dbReference>
<dbReference type="InterPro" id="IPR007694">
    <property type="entry name" value="DNA_helicase_DnaB-like_C"/>
</dbReference>
<dbReference type="Proteomes" id="UP000204609">
    <property type="component" value="Segment"/>
</dbReference>
<dbReference type="InterPro" id="IPR006171">
    <property type="entry name" value="TOPRIM_dom"/>
</dbReference>
<dbReference type="Gene3D" id="3.40.50.300">
    <property type="entry name" value="P-loop containing nucleotide triphosphate hydrolases"/>
    <property type="match status" value="1"/>
</dbReference>
<organism evidence="2 3">
    <name type="scientific">Gordonia phage OneUp</name>
    <dbReference type="NCBI Taxonomy" id="1838074"/>
    <lineage>
        <taxon>Viruses</taxon>
        <taxon>Duplodnaviria</taxon>
        <taxon>Heunggongvirae</taxon>
        <taxon>Uroviricota</taxon>
        <taxon>Caudoviricetes</taxon>
        <taxon>Oneupvirus</taxon>
        <taxon>Oneupvirus oneup</taxon>
    </lineage>
</organism>